<keyword evidence="7 12" id="KW-0521">NADP</keyword>
<gene>
    <name evidence="12 15" type="primary">folD</name>
    <name evidence="15" type="ORF">Ljor_0512</name>
</gene>
<dbReference type="PRINTS" id="PR00085">
    <property type="entry name" value="THFDHDRGNASE"/>
</dbReference>
<dbReference type="CDD" id="cd01080">
    <property type="entry name" value="NAD_bind_m-THF_DH_Cyclohyd"/>
    <property type="match status" value="1"/>
</dbReference>
<keyword evidence="9 12" id="KW-0368">Histidine biosynthesis</keyword>
<evidence type="ECO:0000256" key="8">
    <source>
        <dbReference type="ARBA" id="ARBA00023002"/>
    </source>
</evidence>
<evidence type="ECO:0000259" key="14">
    <source>
        <dbReference type="Pfam" id="PF02882"/>
    </source>
</evidence>
<dbReference type="GO" id="GO:0006164">
    <property type="term" value="P:purine nucleotide biosynthetic process"/>
    <property type="evidence" value="ECO:0007669"/>
    <property type="project" value="UniProtKB-KW"/>
</dbReference>
<dbReference type="Proteomes" id="UP000055035">
    <property type="component" value="Unassembled WGS sequence"/>
</dbReference>
<dbReference type="GO" id="GO:0000105">
    <property type="term" value="P:L-histidine biosynthetic process"/>
    <property type="evidence" value="ECO:0007669"/>
    <property type="project" value="UniProtKB-KW"/>
</dbReference>
<dbReference type="STRING" id="456.Ljor_0512"/>
<dbReference type="GO" id="GO:0004477">
    <property type="term" value="F:methenyltetrahydrofolate cyclohydrolase activity"/>
    <property type="evidence" value="ECO:0007669"/>
    <property type="project" value="UniProtKB-UniRule"/>
</dbReference>
<dbReference type="InterPro" id="IPR000672">
    <property type="entry name" value="THF_DH/CycHdrlase"/>
</dbReference>
<evidence type="ECO:0000256" key="1">
    <source>
        <dbReference type="ARBA" id="ARBA00004777"/>
    </source>
</evidence>
<dbReference type="GO" id="GO:0009086">
    <property type="term" value="P:methionine biosynthetic process"/>
    <property type="evidence" value="ECO:0007669"/>
    <property type="project" value="UniProtKB-KW"/>
</dbReference>
<keyword evidence="11 12" id="KW-0511">Multifunctional enzyme</keyword>
<dbReference type="InterPro" id="IPR046346">
    <property type="entry name" value="Aminoacid_DH-like_N_sf"/>
</dbReference>
<dbReference type="GO" id="GO:0004488">
    <property type="term" value="F:methylenetetrahydrofolate dehydrogenase (NADP+) activity"/>
    <property type="evidence" value="ECO:0007669"/>
    <property type="project" value="UniProtKB-UniRule"/>
</dbReference>
<comment type="catalytic activity">
    <reaction evidence="12">
        <text>(6R)-5,10-methylene-5,6,7,8-tetrahydrofolate + NADP(+) = (6R)-5,10-methenyltetrahydrofolate + NADPH</text>
        <dbReference type="Rhea" id="RHEA:22812"/>
        <dbReference type="ChEBI" id="CHEBI:15636"/>
        <dbReference type="ChEBI" id="CHEBI:57455"/>
        <dbReference type="ChEBI" id="CHEBI:57783"/>
        <dbReference type="ChEBI" id="CHEBI:58349"/>
        <dbReference type="EC" id="1.5.1.5"/>
    </reaction>
</comment>
<organism evidence="15 16">
    <name type="scientific">Legionella jordanis</name>
    <dbReference type="NCBI Taxonomy" id="456"/>
    <lineage>
        <taxon>Bacteria</taxon>
        <taxon>Pseudomonadati</taxon>
        <taxon>Pseudomonadota</taxon>
        <taxon>Gammaproteobacteria</taxon>
        <taxon>Legionellales</taxon>
        <taxon>Legionellaceae</taxon>
        <taxon>Legionella</taxon>
    </lineage>
</organism>
<evidence type="ECO:0000313" key="16">
    <source>
        <dbReference type="Proteomes" id="UP000055035"/>
    </source>
</evidence>
<accession>A0A0W0V7W4</accession>
<evidence type="ECO:0000256" key="3">
    <source>
        <dbReference type="ARBA" id="ARBA00022563"/>
    </source>
</evidence>
<evidence type="ECO:0000256" key="5">
    <source>
        <dbReference type="ARBA" id="ARBA00022755"/>
    </source>
</evidence>
<comment type="catalytic activity">
    <reaction evidence="12">
        <text>(6R)-5,10-methenyltetrahydrofolate + H2O = (6R)-10-formyltetrahydrofolate + H(+)</text>
        <dbReference type="Rhea" id="RHEA:23700"/>
        <dbReference type="ChEBI" id="CHEBI:15377"/>
        <dbReference type="ChEBI" id="CHEBI:15378"/>
        <dbReference type="ChEBI" id="CHEBI:57455"/>
        <dbReference type="ChEBI" id="CHEBI:195366"/>
        <dbReference type="EC" id="3.5.4.9"/>
    </reaction>
</comment>
<evidence type="ECO:0000256" key="7">
    <source>
        <dbReference type="ARBA" id="ARBA00022857"/>
    </source>
</evidence>
<dbReference type="PANTHER" id="PTHR48099:SF5">
    <property type="entry name" value="C-1-TETRAHYDROFOLATE SYNTHASE, CYTOPLASMIC"/>
    <property type="match status" value="1"/>
</dbReference>
<comment type="pathway">
    <text evidence="1 12">One-carbon metabolism; tetrahydrofolate interconversion.</text>
</comment>
<protein>
    <recommendedName>
        <fullName evidence="12">Bifunctional protein FolD</fullName>
    </recommendedName>
    <domain>
        <recommendedName>
            <fullName evidence="12">Methylenetetrahydrofolate dehydrogenase</fullName>
            <ecNumber evidence="12">1.5.1.5</ecNumber>
        </recommendedName>
    </domain>
    <domain>
        <recommendedName>
            <fullName evidence="12">Methenyltetrahydrofolate cyclohydrolase</fullName>
            <ecNumber evidence="12">3.5.4.9</ecNumber>
        </recommendedName>
    </domain>
</protein>
<evidence type="ECO:0000256" key="6">
    <source>
        <dbReference type="ARBA" id="ARBA00022801"/>
    </source>
</evidence>
<dbReference type="SUPFAM" id="SSF53223">
    <property type="entry name" value="Aminoacid dehydrogenase-like, N-terminal domain"/>
    <property type="match status" value="1"/>
</dbReference>
<dbReference type="UniPathway" id="UPA00193"/>
<keyword evidence="10 12" id="KW-0486">Methionine biosynthesis</keyword>
<dbReference type="NCBIfam" id="NF008058">
    <property type="entry name" value="PRK10792.1"/>
    <property type="match status" value="1"/>
</dbReference>
<keyword evidence="8 12" id="KW-0560">Oxidoreductase</keyword>
<dbReference type="PATRIC" id="fig|456.5.peg.542"/>
<dbReference type="InterPro" id="IPR036291">
    <property type="entry name" value="NAD(P)-bd_dom_sf"/>
</dbReference>
<proteinExistence type="inferred from homology"/>
<keyword evidence="5 12" id="KW-0658">Purine biosynthesis</keyword>
<dbReference type="FunFam" id="3.40.50.720:FF:000094">
    <property type="entry name" value="Bifunctional protein FolD"/>
    <property type="match status" value="1"/>
</dbReference>
<dbReference type="Gene3D" id="3.40.50.720">
    <property type="entry name" value="NAD(P)-binding Rossmann-like Domain"/>
    <property type="match status" value="1"/>
</dbReference>
<evidence type="ECO:0000256" key="9">
    <source>
        <dbReference type="ARBA" id="ARBA00023102"/>
    </source>
</evidence>
<feature type="binding site" evidence="12">
    <location>
        <position position="232"/>
    </location>
    <ligand>
        <name>NADP(+)</name>
        <dbReference type="ChEBI" id="CHEBI:58349"/>
    </ligand>
</feature>
<dbReference type="EC" id="3.5.4.9" evidence="12"/>
<evidence type="ECO:0000313" key="15">
    <source>
        <dbReference type="EMBL" id="KTD16206.1"/>
    </source>
</evidence>
<dbReference type="SUPFAM" id="SSF51735">
    <property type="entry name" value="NAD(P)-binding Rossmann-fold domains"/>
    <property type="match status" value="1"/>
</dbReference>
<dbReference type="EMBL" id="LNYJ01000011">
    <property type="protein sequence ID" value="KTD16206.1"/>
    <property type="molecule type" value="Genomic_DNA"/>
</dbReference>
<dbReference type="InterPro" id="IPR020631">
    <property type="entry name" value="THF_DH/CycHdrlase_NAD-bd_dom"/>
</dbReference>
<dbReference type="RefSeq" id="WP_058470079.1">
    <property type="nucleotide sequence ID" value="NZ_CAAAIC010000004.1"/>
</dbReference>
<dbReference type="Pfam" id="PF02882">
    <property type="entry name" value="THF_DHG_CYH_C"/>
    <property type="match status" value="1"/>
</dbReference>
<comment type="similarity">
    <text evidence="12">Belongs to the tetrahydrofolate dehydrogenase/cyclohydrolase family.</text>
</comment>
<dbReference type="FunFam" id="3.40.50.10860:FF:000005">
    <property type="entry name" value="C-1-tetrahydrofolate synthase, cytoplasmic, putative"/>
    <property type="match status" value="1"/>
</dbReference>
<comment type="subunit">
    <text evidence="2 12">Homodimer.</text>
</comment>
<sequence length="293" mass="31933">MTASLLDGKLVSEAIKQEIKTAVGNRLAEGKRAPGLAAILVGSDPASGIYVRNKRKACLEVGFQSFAYDLPSSTTEKELLKLISELNQSPEIDGILVQLPLPDHINPNKILECIAPHKDIDGFHPYNVGRLALRNPLLRPCTPYGIINLLDYYQIPLEGKHSVVIGASNIVGRPMAMEFLLAAATVSICHRFTIDLERYVRMADILVVATGIPDVIDVNWLHKDQIIIDVGIHRLPNGKLRGDVDFERARKIVSWITPVPGGVGPMTIAILLQNTLFAASQLSSGLLQGNCLP</sequence>
<dbReference type="InterPro" id="IPR020867">
    <property type="entry name" value="THF_DH/CycHdrlase_CS"/>
</dbReference>
<comment type="caution">
    <text evidence="15">The sequence shown here is derived from an EMBL/GenBank/DDBJ whole genome shotgun (WGS) entry which is preliminary data.</text>
</comment>
<evidence type="ECO:0000256" key="10">
    <source>
        <dbReference type="ARBA" id="ARBA00023167"/>
    </source>
</evidence>
<evidence type="ECO:0000256" key="2">
    <source>
        <dbReference type="ARBA" id="ARBA00011738"/>
    </source>
</evidence>
<dbReference type="AlphaFoldDB" id="A0A0W0V7W4"/>
<keyword evidence="6 12" id="KW-0378">Hydrolase</keyword>
<dbReference type="PROSITE" id="PS00767">
    <property type="entry name" value="THF_DHG_CYH_2"/>
    <property type="match status" value="1"/>
</dbReference>
<dbReference type="InterPro" id="IPR020630">
    <property type="entry name" value="THF_DH/CycHdrlase_cat_dom"/>
</dbReference>
<evidence type="ECO:0000256" key="4">
    <source>
        <dbReference type="ARBA" id="ARBA00022605"/>
    </source>
</evidence>
<name>A0A0W0V7W4_9GAMM</name>
<evidence type="ECO:0000259" key="13">
    <source>
        <dbReference type="Pfam" id="PF00763"/>
    </source>
</evidence>
<reference evidence="15 16" key="1">
    <citation type="submission" date="2015-11" db="EMBL/GenBank/DDBJ databases">
        <title>Genomic analysis of 38 Legionella species identifies large and diverse effector repertoires.</title>
        <authorList>
            <person name="Burstein D."/>
            <person name="Amaro F."/>
            <person name="Zusman T."/>
            <person name="Lifshitz Z."/>
            <person name="Cohen O."/>
            <person name="Gilbert J.A."/>
            <person name="Pupko T."/>
            <person name="Shuman H.A."/>
            <person name="Segal G."/>
        </authorList>
    </citation>
    <scope>NUCLEOTIDE SEQUENCE [LARGE SCALE GENOMIC DNA]</scope>
    <source>
        <strain evidence="15 16">BL-540</strain>
    </source>
</reference>
<comment type="caution">
    <text evidence="12">Lacks conserved residue(s) required for the propagation of feature annotation.</text>
</comment>
<dbReference type="Gene3D" id="3.40.50.10860">
    <property type="entry name" value="Leucine Dehydrogenase, chain A, domain 1"/>
    <property type="match status" value="1"/>
</dbReference>
<comment type="function">
    <text evidence="12">Catalyzes the oxidation of 5,10-methylenetetrahydrofolate to 5,10-methenyltetrahydrofolate and then the hydrolysis of 5,10-methenyltetrahydrofolate to 10-formyltetrahydrofolate.</text>
</comment>
<dbReference type="PANTHER" id="PTHR48099">
    <property type="entry name" value="C-1-TETRAHYDROFOLATE SYNTHASE, CYTOPLASMIC-RELATED"/>
    <property type="match status" value="1"/>
</dbReference>
<dbReference type="OrthoDB" id="9803580at2"/>
<evidence type="ECO:0000256" key="11">
    <source>
        <dbReference type="ARBA" id="ARBA00023268"/>
    </source>
</evidence>
<dbReference type="NCBIfam" id="NF010783">
    <property type="entry name" value="PRK14186.1"/>
    <property type="match status" value="1"/>
</dbReference>
<feature type="domain" description="Tetrahydrofolate dehydrogenase/cyclohydrolase catalytic" evidence="13">
    <location>
        <begin position="6"/>
        <end position="121"/>
    </location>
</feature>
<dbReference type="PROSITE" id="PS00766">
    <property type="entry name" value="THF_DHG_CYH_1"/>
    <property type="match status" value="1"/>
</dbReference>
<dbReference type="EC" id="1.5.1.5" evidence="12"/>
<dbReference type="GO" id="GO:0035999">
    <property type="term" value="P:tetrahydrofolate interconversion"/>
    <property type="evidence" value="ECO:0007669"/>
    <property type="project" value="UniProtKB-UniRule"/>
</dbReference>
<dbReference type="HAMAP" id="MF_01576">
    <property type="entry name" value="THF_DHG_CYH"/>
    <property type="match status" value="1"/>
</dbReference>
<keyword evidence="16" id="KW-1185">Reference proteome</keyword>
<dbReference type="GO" id="GO:0005829">
    <property type="term" value="C:cytosol"/>
    <property type="evidence" value="ECO:0007669"/>
    <property type="project" value="TreeGrafter"/>
</dbReference>
<feature type="domain" description="Tetrahydrofolate dehydrogenase/cyclohydrolase NAD(P)-binding" evidence="14">
    <location>
        <begin position="140"/>
        <end position="280"/>
    </location>
</feature>
<dbReference type="Pfam" id="PF00763">
    <property type="entry name" value="THF_DHG_CYH"/>
    <property type="match status" value="1"/>
</dbReference>
<evidence type="ECO:0000256" key="12">
    <source>
        <dbReference type="HAMAP-Rule" id="MF_01576"/>
    </source>
</evidence>
<keyword evidence="3 12" id="KW-0554">One-carbon metabolism</keyword>
<feature type="binding site" evidence="12">
    <location>
        <begin position="166"/>
        <end position="168"/>
    </location>
    <ligand>
        <name>NADP(+)</name>
        <dbReference type="ChEBI" id="CHEBI:58349"/>
    </ligand>
</feature>
<keyword evidence="4 12" id="KW-0028">Amino-acid biosynthesis</keyword>